<accession>A0ABQ5RQK5</accession>
<feature type="chain" id="PRO_5045670567" evidence="2">
    <location>
        <begin position="29"/>
        <end position="247"/>
    </location>
</feature>
<sequence>MGATLKHIVNLLSLSCILLLSPAGGANALASDGAITGTQRTPKGAKQQGKRPLISDHVAGAVAAFTFASGKDNSKRDEIEAYTSATTQRGVADSAQRATVSRGSGGGSKPAVIKLPTSSSAAVLPSRTAVDTVAIATSGTAVAARNATADSRGKSSGKKAVSATAVMRYQRPHSALMASRLTFLHAMDHWRSHGGGNTAAAVAAARRLRGGAAALAAAKRLRGARHDGGGGGGSARSSGSTAAVVPL</sequence>
<comment type="caution">
    <text evidence="3">The sequence shown here is derived from an EMBL/GenBank/DDBJ whole genome shotgun (WGS) entry which is preliminary data.</text>
</comment>
<feature type="region of interest" description="Disordered" evidence="1">
    <location>
        <begin position="86"/>
        <end position="112"/>
    </location>
</feature>
<proteinExistence type="predicted"/>
<feature type="compositionally biased region" description="Low complexity" evidence="1">
    <location>
        <begin position="235"/>
        <end position="247"/>
    </location>
</feature>
<gene>
    <name evidence="3" type="ORF">VaNZ11_001676</name>
</gene>
<organism evidence="3 4">
    <name type="scientific">Volvox africanus</name>
    <dbReference type="NCBI Taxonomy" id="51714"/>
    <lineage>
        <taxon>Eukaryota</taxon>
        <taxon>Viridiplantae</taxon>
        <taxon>Chlorophyta</taxon>
        <taxon>core chlorophytes</taxon>
        <taxon>Chlorophyceae</taxon>
        <taxon>CS clade</taxon>
        <taxon>Chlamydomonadales</taxon>
        <taxon>Volvocaceae</taxon>
        <taxon>Volvox</taxon>
    </lineage>
</organism>
<feature type="signal peptide" evidence="2">
    <location>
        <begin position="1"/>
        <end position="28"/>
    </location>
</feature>
<reference evidence="3 4" key="1">
    <citation type="journal article" date="2023" name="IScience">
        <title>Expanded male sex-determining region conserved during the evolution of homothallism in the green alga Volvox.</title>
        <authorList>
            <person name="Yamamoto K."/>
            <person name="Matsuzaki R."/>
            <person name="Mahakham W."/>
            <person name="Heman W."/>
            <person name="Sekimoto H."/>
            <person name="Kawachi M."/>
            <person name="Minakuchi Y."/>
            <person name="Toyoda A."/>
            <person name="Nozaki H."/>
        </authorList>
    </citation>
    <scope>NUCLEOTIDE SEQUENCE [LARGE SCALE GENOMIC DNA]</scope>
    <source>
        <strain evidence="3 4">NIES-4468</strain>
    </source>
</reference>
<name>A0ABQ5RQK5_9CHLO</name>
<evidence type="ECO:0000313" key="3">
    <source>
        <dbReference type="EMBL" id="GLI59729.1"/>
    </source>
</evidence>
<keyword evidence="4" id="KW-1185">Reference proteome</keyword>
<feature type="region of interest" description="Disordered" evidence="1">
    <location>
        <begin position="223"/>
        <end position="247"/>
    </location>
</feature>
<evidence type="ECO:0000256" key="2">
    <source>
        <dbReference type="SAM" id="SignalP"/>
    </source>
</evidence>
<evidence type="ECO:0000256" key="1">
    <source>
        <dbReference type="SAM" id="MobiDB-lite"/>
    </source>
</evidence>
<evidence type="ECO:0000313" key="4">
    <source>
        <dbReference type="Proteomes" id="UP001165090"/>
    </source>
</evidence>
<dbReference type="EMBL" id="BSDZ01000004">
    <property type="protein sequence ID" value="GLI59729.1"/>
    <property type="molecule type" value="Genomic_DNA"/>
</dbReference>
<keyword evidence="2" id="KW-0732">Signal</keyword>
<protein>
    <submittedName>
        <fullName evidence="3">Uncharacterized protein</fullName>
    </submittedName>
</protein>
<dbReference type="Proteomes" id="UP001165090">
    <property type="component" value="Unassembled WGS sequence"/>
</dbReference>